<reference evidence="1" key="1">
    <citation type="journal article" date="2020" name="Stud. Mycol.">
        <title>101 Dothideomycetes genomes: a test case for predicting lifestyles and emergence of pathogens.</title>
        <authorList>
            <person name="Haridas S."/>
            <person name="Albert R."/>
            <person name="Binder M."/>
            <person name="Bloem J."/>
            <person name="Labutti K."/>
            <person name="Salamov A."/>
            <person name="Andreopoulos B."/>
            <person name="Baker S."/>
            <person name="Barry K."/>
            <person name="Bills G."/>
            <person name="Bluhm B."/>
            <person name="Cannon C."/>
            <person name="Castanera R."/>
            <person name="Culley D."/>
            <person name="Daum C."/>
            <person name="Ezra D."/>
            <person name="Gonzalez J."/>
            <person name="Henrissat B."/>
            <person name="Kuo A."/>
            <person name="Liang C."/>
            <person name="Lipzen A."/>
            <person name="Lutzoni F."/>
            <person name="Magnuson J."/>
            <person name="Mondo S."/>
            <person name="Nolan M."/>
            <person name="Ohm R."/>
            <person name="Pangilinan J."/>
            <person name="Park H.-J."/>
            <person name="Ramirez L."/>
            <person name="Alfaro M."/>
            <person name="Sun H."/>
            <person name="Tritt A."/>
            <person name="Yoshinaga Y."/>
            <person name="Zwiers L.-H."/>
            <person name="Turgeon B."/>
            <person name="Goodwin S."/>
            <person name="Spatafora J."/>
            <person name="Crous P."/>
            <person name="Grigoriev I."/>
        </authorList>
    </citation>
    <scope>NUCLEOTIDE SEQUENCE</scope>
    <source>
        <strain evidence="1">CBS 525.71</strain>
    </source>
</reference>
<accession>A0ACB6RWW9</accession>
<sequence length="112" mass="12795">MFALGVLSEIEGVEEVKLVGLPLWFTRCLSLQMADQGGTVSELTWPTKTVKRQQDEYHKPKKVETTSRKYWQPMLIEDNAHSATILSFPRLGLITVSQRQRRFSGESLTNID</sequence>
<organism evidence="1 2">
    <name type="scientific">Macroventuria anomochaeta</name>
    <dbReference type="NCBI Taxonomy" id="301207"/>
    <lineage>
        <taxon>Eukaryota</taxon>
        <taxon>Fungi</taxon>
        <taxon>Dikarya</taxon>
        <taxon>Ascomycota</taxon>
        <taxon>Pezizomycotina</taxon>
        <taxon>Dothideomycetes</taxon>
        <taxon>Pleosporomycetidae</taxon>
        <taxon>Pleosporales</taxon>
        <taxon>Pleosporineae</taxon>
        <taxon>Didymellaceae</taxon>
        <taxon>Macroventuria</taxon>
    </lineage>
</organism>
<keyword evidence="2" id="KW-1185">Reference proteome</keyword>
<evidence type="ECO:0000313" key="1">
    <source>
        <dbReference type="EMBL" id="KAF2626460.1"/>
    </source>
</evidence>
<evidence type="ECO:0000313" key="2">
    <source>
        <dbReference type="Proteomes" id="UP000799754"/>
    </source>
</evidence>
<dbReference type="Proteomes" id="UP000799754">
    <property type="component" value="Unassembled WGS sequence"/>
</dbReference>
<name>A0ACB6RWW9_9PLEO</name>
<proteinExistence type="predicted"/>
<dbReference type="EMBL" id="MU006721">
    <property type="protein sequence ID" value="KAF2626460.1"/>
    <property type="molecule type" value="Genomic_DNA"/>
</dbReference>
<comment type="caution">
    <text evidence="1">The sequence shown here is derived from an EMBL/GenBank/DDBJ whole genome shotgun (WGS) entry which is preliminary data.</text>
</comment>
<protein>
    <submittedName>
        <fullName evidence="1">Uncharacterized protein</fullName>
    </submittedName>
</protein>
<gene>
    <name evidence="1" type="ORF">BU25DRAFT_459583</name>
</gene>